<evidence type="ECO:0000313" key="2">
    <source>
        <dbReference type="Proteomes" id="UP000250235"/>
    </source>
</evidence>
<keyword evidence="2" id="KW-1185">Reference proteome</keyword>
<accession>A0A2Z6ZV22</accession>
<sequence length="90" mass="9790">MRAGRAWLPIVGRFSARWPDTGRQPVRKLLRAGRGCAPSLAHGGAGRRRAWRGSVRPCAARYVGGGRTAAAAVRPPSGEYPVAMRQLFFF</sequence>
<gene>
    <name evidence="1" type="ORF">F511_45800</name>
</gene>
<dbReference type="EMBL" id="KV064871">
    <property type="protein sequence ID" value="KZV06719.1"/>
    <property type="molecule type" value="Genomic_DNA"/>
</dbReference>
<evidence type="ECO:0000313" key="1">
    <source>
        <dbReference type="EMBL" id="KZV06719.1"/>
    </source>
</evidence>
<proteinExistence type="predicted"/>
<organism evidence="1 2">
    <name type="scientific">Dorcoceras hygrometricum</name>
    <dbReference type="NCBI Taxonomy" id="472368"/>
    <lineage>
        <taxon>Eukaryota</taxon>
        <taxon>Viridiplantae</taxon>
        <taxon>Streptophyta</taxon>
        <taxon>Embryophyta</taxon>
        <taxon>Tracheophyta</taxon>
        <taxon>Spermatophyta</taxon>
        <taxon>Magnoliopsida</taxon>
        <taxon>eudicotyledons</taxon>
        <taxon>Gunneridae</taxon>
        <taxon>Pentapetalae</taxon>
        <taxon>asterids</taxon>
        <taxon>lamiids</taxon>
        <taxon>Lamiales</taxon>
        <taxon>Gesneriaceae</taxon>
        <taxon>Didymocarpoideae</taxon>
        <taxon>Trichosporeae</taxon>
        <taxon>Loxocarpinae</taxon>
        <taxon>Dorcoceras</taxon>
    </lineage>
</organism>
<protein>
    <submittedName>
        <fullName evidence="1">Uncharacterized protein</fullName>
    </submittedName>
</protein>
<dbReference type="AlphaFoldDB" id="A0A2Z6ZV22"/>
<dbReference type="Proteomes" id="UP000250235">
    <property type="component" value="Unassembled WGS sequence"/>
</dbReference>
<name>A0A2Z6ZV22_9LAMI</name>
<reference evidence="1 2" key="1">
    <citation type="journal article" date="2015" name="Proc. Natl. Acad. Sci. U.S.A.">
        <title>The resurrection genome of Boea hygrometrica: A blueprint for survival of dehydration.</title>
        <authorList>
            <person name="Xiao L."/>
            <person name="Yang G."/>
            <person name="Zhang L."/>
            <person name="Yang X."/>
            <person name="Zhao S."/>
            <person name="Ji Z."/>
            <person name="Zhou Q."/>
            <person name="Hu M."/>
            <person name="Wang Y."/>
            <person name="Chen M."/>
            <person name="Xu Y."/>
            <person name="Jin H."/>
            <person name="Xiao X."/>
            <person name="Hu G."/>
            <person name="Bao F."/>
            <person name="Hu Y."/>
            <person name="Wan P."/>
            <person name="Li L."/>
            <person name="Deng X."/>
            <person name="Kuang T."/>
            <person name="Xiang C."/>
            <person name="Zhu J.K."/>
            <person name="Oliver M.J."/>
            <person name="He Y."/>
        </authorList>
    </citation>
    <scope>NUCLEOTIDE SEQUENCE [LARGE SCALE GENOMIC DNA]</scope>
    <source>
        <strain evidence="2">cv. XS01</strain>
    </source>
</reference>